<dbReference type="Pfam" id="PF13193">
    <property type="entry name" value="AMP-binding_C"/>
    <property type="match status" value="1"/>
</dbReference>
<dbReference type="InterPro" id="IPR025110">
    <property type="entry name" value="AMP-bd_C"/>
</dbReference>
<feature type="domain" description="AMP-binding enzyme C-terminal" evidence="2">
    <location>
        <begin position="424"/>
        <end position="499"/>
    </location>
</feature>
<proteinExistence type="predicted"/>
<feature type="domain" description="AMP-dependent synthetase/ligase" evidence="1">
    <location>
        <begin position="10"/>
        <end position="374"/>
    </location>
</feature>
<evidence type="ECO:0000313" key="3">
    <source>
        <dbReference type="EMBL" id="NYZ22408.1"/>
    </source>
</evidence>
<keyword evidence="4" id="KW-1185">Reference proteome</keyword>
<dbReference type="EMBL" id="JABFDB010000018">
    <property type="protein sequence ID" value="NYZ22408.1"/>
    <property type="molecule type" value="Genomic_DNA"/>
</dbReference>
<evidence type="ECO:0000259" key="1">
    <source>
        <dbReference type="Pfam" id="PF00501"/>
    </source>
</evidence>
<dbReference type="RefSeq" id="WP_180284188.1">
    <property type="nucleotide sequence ID" value="NZ_JABFDB010000018.1"/>
</dbReference>
<protein>
    <submittedName>
        <fullName evidence="3">AMP-binding protein</fullName>
    </submittedName>
</protein>
<dbReference type="InterPro" id="IPR050237">
    <property type="entry name" value="ATP-dep_AMP-bd_enzyme"/>
</dbReference>
<comment type="caution">
    <text evidence="3">The sequence shown here is derived from an EMBL/GenBank/DDBJ whole genome shotgun (WGS) entry which is preliminary data.</text>
</comment>
<dbReference type="Gene3D" id="3.40.50.12780">
    <property type="entry name" value="N-terminal domain of ligase-like"/>
    <property type="match status" value="1"/>
</dbReference>
<dbReference type="InterPro" id="IPR045851">
    <property type="entry name" value="AMP-bd_C_sf"/>
</dbReference>
<dbReference type="InterPro" id="IPR000873">
    <property type="entry name" value="AMP-dep_synth/lig_dom"/>
</dbReference>
<dbReference type="Gene3D" id="3.30.300.30">
    <property type="match status" value="1"/>
</dbReference>
<dbReference type="Proteomes" id="UP000584642">
    <property type="component" value="Unassembled WGS sequence"/>
</dbReference>
<name>A0ABX2TDQ2_9PROT</name>
<gene>
    <name evidence="3" type="ORF">HND93_22090</name>
</gene>
<sequence length="509" mass="54069">MAFLLHDLLRETAGRTPDATALIAGNARRSFAALDAESDALAHTLQELGIVRGDRVAVMLDNSVDYVAALFGILKAGGVYVPVNPSTRPDKLAFLLADCGVKALFTAATLARVVLPALPQAPSVGSVVWVGRELPPGATATDRLYADAVAGGGRPAEVGGIDGDLAVIAYTSGTTGVPKGVMLTHANQIAATRAIAGYLGNRPDDVVLCVLPLTFGYGLSQVLTAALVGFTLVLERSFAFPAETLGRMVEHRVTGLPGVPTIFSTLLGLDALATADLSSLRYITNAAAPLSPAHLRRLTERFPNAAFYSMYGATECATRISFLDPARLADKPGSVGKAMPDCEAWIIDEDGRPAAPGVVGELVVRGANVMRGYWNQPEETARRLRDGVFHTGDLFRADEDGFLHFVGRKDDMFKCRGEKVSPKEVEAALYELPGIAEAAVLGVPDTADGMAVKAFIVPREGAEVTEAAIRQHCRGRLEGHLVPKFIEFRAELPKTDSGKVRRFLLAETV</sequence>
<dbReference type="SUPFAM" id="SSF56801">
    <property type="entry name" value="Acetyl-CoA synthetase-like"/>
    <property type="match status" value="1"/>
</dbReference>
<reference evidence="3 4" key="1">
    <citation type="submission" date="2020-05" db="EMBL/GenBank/DDBJ databases">
        <title>Azospirillum oleiclasticum sp. nov, a nitrogen-fixing and heavy crude oil-emulsifying bacterium isolated from the crude oil of Yumen Oilfield.</title>
        <authorList>
            <person name="Wu D."/>
            <person name="Cai M."/>
            <person name="Zhang X."/>
        </authorList>
    </citation>
    <scope>NUCLEOTIDE SEQUENCE [LARGE SCALE GENOMIC DNA]</scope>
    <source>
        <strain evidence="3 4">ROY-1-1-2</strain>
    </source>
</reference>
<accession>A0ABX2TDQ2</accession>
<dbReference type="PANTHER" id="PTHR43767">
    <property type="entry name" value="LONG-CHAIN-FATTY-ACID--COA LIGASE"/>
    <property type="match status" value="1"/>
</dbReference>
<organism evidence="3 4">
    <name type="scientific">Azospirillum oleiclasticum</name>
    <dbReference type="NCBI Taxonomy" id="2735135"/>
    <lineage>
        <taxon>Bacteria</taxon>
        <taxon>Pseudomonadati</taxon>
        <taxon>Pseudomonadota</taxon>
        <taxon>Alphaproteobacteria</taxon>
        <taxon>Rhodospirillales</taxon>
        <taxon>Azospirillaceae</taxon>
        <taxon>Azospirillum</taxon>
    </lineage>
</organism>
<dbReference type="PANTHER" id="PTHR43767:SF10">
    <property type="entry name" value="SURFACTIN SYNTHASE SUBUNIT 1"/>
    <property type="match status" value="1"/>
</dbReference>
<dbReference type="InterPro" id="IPR020845">
    <property type="entry name" value="AMP-binding_CS"/>
</dbReference>
<dbReference type="PROSITE" id="PS00455">
    <property type="entry name" value="AMP_BINDING"/>
    <property type="match status" value="1"/>
</dbReference>
<evidence type="ECO:0000259" key="2">
    <source>
        <dbReference type="Pfam" id="PF13193"/>
    </source>
</evidence>
<dbReference type="Pfam" id="PF00501">
    <property type="entry name" value="AMP-binding"/>
    <property type="match status" value="1"/>
</dbReference>
<dbReference type="InterPro" id="IPR042099">
    <property type="entry name" value="ANL_N_sf"/>
</dbReference>
<evidence type="ECO:0000313" key="4">
    <source>
        <dbReference type="Proteomes" id="UP000584642"/>
    </source>
</evidence>